<evidence type="ECO:0000313" key="2">
    <source>
        <dbReference type="EMBL" id="EIW76617.1"/>
    </source>
</evidence>
<sequence length="64" mass="7178">MQHCDHCTDNPLEPSKLVPKIALGTQVLKRTKNRREVLQAVTSGPPKDETRSPNTKASTPDRER</sequence>
<dbReference type="GeneID" id="19210802"/>
<accession>A0A5M3MC38</accession>
<evidence type="ECO:0000256" key="1">
    <source>
        <dbReference type="SAM" id="MobiDB-lite"/>
    </source>
</evidence>
<gene>
    <name evidence="2" type="ORF">CONPUDRAFT_84592</name>
</gene>
<evidence type="ECO:0000313" key="3">
    <source>
        <dbReference type="Proteomes" id="UP000053558"/>
    </source>
</evidence>
<dbReference type="RefSeq" id="XP_007773009.1">
    <property type="nucleotide sequence ID" value="XM_007774819.1"/>
</dbReference>
<comment type="caution">
    <text evidence="2">The sequence shown here is derived from an EMBL/GenBank/DDBJ whole genome shotgun (WGS) entry which is preliminary data.</text>
</comment>
<dbReference type="Proteomes" id="UP000053558">
    <property type="component" value="Unassembled WGS sequence"/>
</dbReference>
<organism evidence="2 3">
    <name type="scientific">Coniophora puteana (strain RWD-64-598)</name>
    <name type="common">Brown rot fungus</name>
    <dbReference type="NCBI Taxonomy" id="741705"/>
    <lineage>
        <taxon>Eukaryota</taxon>
        <taxon>Fungi</taxon>
        <taxon>Dikarya</taxon>
        <taxon>Basidiomycota</taxon>
        <taxon>Agaricomycotina</taxon>
        <taxon>Agaricomycetes</taxon>
        <taxon>Agaricomycetidae</taxon>
        <taxon>Boletales</taxon>
        <taxon>Coniophorineae</taxon>
        <taxon>Coniophoraceae</taxon>
        <taxon>Coniophora</taxon>
    </lineage>
</organism>
<reference evidence="3" key="1">
    <citation type="journal article" date="2012" name="Science">
        <title>The Paleozoic origin of enzymatic lignin decomposition reconstructed from 31 fungal genomes.</title>
        <authorList>
            <person name="Floudas D."/>
            <person name="Binder M."/>
            <person name="Riley R."/>
            <person name="Barry K."/>
            <person name="Blanchette R.A."/>
            <person name="Henrissat B."/>
            <person name="Martinez A.T."/>
            <person name="Otillar R."/>
            <person name="Spatafora J.W."/>
            <person name="Yadav J.S."/>
            <person name="Aerts A."/>
            <person name="Benoit I."/>
            <person name="Boyd A."/>
            <person name="Carlson A."/>
            <person name="Copeland A."/>
            <person name="Coutinho P.M."/>
            <person name="de Vries R.P."/>
            <person name="Ferreira P."/>
            <person name="Findley K."/>
            <person name="Foster B."/>
            <person name="Gaskell J."/>
            <person name="Glotzer D."/>
            <person name="Gorecki P."/>
            <person name="Heitman J."/>
            <person name="Hesse C."/>
            <person name="Hori C."/>
            <person name="Igarashi K."/>
            <person name="Jurgens J.A."/>
            <person name="Kallen N."/>
            <person name="Kersten P."/>
            <person name="Kohler A."/>
            <person name="Kuees U."/>
            <person name="Kumar T.K.A."/>
            <person name="Kuo A."/>
            <person name="LaButti K."/>
            <person name="Larrondo L.F."/>
            <person name="Lindquist E."/>
            <person name="Ling A."/>
            <person name="Lombard V."/>
            <person name="Lucas S."/>
            <person name="Lundell T."/>
            <person name="Martin R."/>
            <person name="McLaughlin D.J."/>
            <person name="Morgenstern I."/>
            <person name="Morin E."/>
            <person name="Murat C."/>
            <person name="Nagy L.G."/>
            <person name="Nolan M."/>
            <person name="Ohm R.A."/>
            <person name="Patyshakuliyeva A."/>
            <person name="Rokas A."/>
            <person name="Ruiz-Duenas F.J."/>
            <person name="Sabat G."/>
            <person name="Salamov A."/>
            <person name="Samejima M."/>
            <person name="Schmutz J."/>
            <person name="Slot J.C."/>
            <person name="St John F."/>
            <person name="Stenlid J."/>
            <person name="Sun H."/>
            <person name="Sun S."/>
            <person name="Syed K."/>
            <person name="Tsang A."/>
            <person name="Wiebenga A."/>
            <person name="Young D."/>
            <person name="Pisabarro A."/>
            <person name="Eastwood D.C."/>
            <person name="Martin F."/>
            <person name="Cullen D."/>
            <person name="Grigoriev I.V."/>
            <person name="Hibbett D.S."/>
        </authorList>
    </citation>
    <scope>NUCLEOTIDE SEQUENCE [LARGE SCALE GENOMIC DNA]</scope>
    <source>
        <strain evidence="3">RWD-64-598 SS2</strain>
    </source>
</reference>
<dbReference type="KEGG" id="cput:CONPUDRAFT_84592"/>
<feature type="region of interest" description="Disordered" evidence="1">
    <location>
        <begin position="33"/>
        <end position="64"/>
    </location>
</feature>
<name>A0A5M3MC38_CONPW</name>
<proteinExistence type="predicted"/>
<keyword evidence="3" id="KW-1185">Reference proteome</keyword>
<dbReference type="AlphaFoldDB" id="A0A5M3MC38"/>
<protein>
    <submittedName>
        <fullName evidence="2">Uncharacterized protein</fullName>
    </submittedName>
</protein>
<dbReference type="EMBL" id="JH711585">
    <property type="protein sequence ID" value="EIW76617.1"/>
    <property type="molecule type" value="Genomic_DNA"/>
</dbReference>